<organism evidence="1 2">
    <name type="scientific">Candidatus Yanofskybacteria bacterium RIFCSPLOWO2_01_FULL_42_49</name>
    <dbReference type="NCBI Taxonomy" id="1802694"/>
    <lineage>
        <taxon>Bacteria</taxon>
        <taxon>Candidatus Yanofskyibacteriota</taxon>
    </lineage>
</organism>
<gene>
    <name evidence="1" type="ORF">A2918_03290</name>
</gene>
<comment type="caution">
    <text evidence="1">The sequence shown here is derived from an EMBL/GenBank/DDBJ whole genome shotgun (WGS) entry which is preliminary data.</text>
</comment>
<dbReference type="AlphaFoldDB" id="A0A1F8G9W6"/>
<evidence type="ECO:0000313" key="1">
    <source>
        <dbReference type="EMBL" id="OGN22157.1"/>
    </source>
</evidence>
<evidence type="ECO:0000313" key="2">
    <source>
        <dbReference type="Proteomes" id="UP000178227"/>
    </source>
</evidence>
<dbReference type="SUPFAM" id="SSF52402">
    <property type="entry name" value="Adenine nucleotide alpha hydrolases-like"/>
    <property type="match status" value="1"/>
</dbReference>
<sequence>MTKITYCTKCVYPSSSAVPLAFDEKGLCSGCRTSGEKAQIDWDDRKKKFEDIIEEYRNKDGTGYDLIIPVSGGKDSYFQVHLMKKIYGLNPLLVTYNGNNYTPTGMENLINMRNVFGVDHIFFTANIDVLKTLNRLGVQILGDMQWHYASGIYTYPIRVAVETKTPLMLWGEHGHMDLGGMHSYNDLVEFTYRYRHEHVIRGYEWTDFLKRAPEFGEKLTKQQLIPWMYPSDEEIASVGVRGIYTANYFKWDANIHGPMVMEKYGFKVPDEPFERTYRKMSNLDDMHENGVHDYLKFIKFGYGRATDHVCKDIRSGIMTRERGIELVKNMDHLKPKDTQRWLKYVGWTEEKFDKIADTFRDQRVWWIKDGQWWKDNLWREPSAYGKVHLDPKQQKKYLL</sequence>
<reference evidence="1 2" key="1">
    <citation type="journal article" date="2016" name="Nat. Commun.">
        <title>Thousands of microbial genomes shed light on interconnected biogeochemical processes in an aquifer system.</title>
        <authorList>
            <person name="Anantharaman K."/>
            <person name="Brown C.T."/>
            <person name="Hug L.A."/>
            <person name="Sharon I."/>
            <person name="Castelle C.J."/>
            <person name="Probst A.J."/>
            <person name="Thomas B.C."/>
            <person name="Singh A."/>
            <person name="Wilkins M.J."/>
            <person name="Karaoz U."/>
            <person name="Brodie E.L."/>
            <person name="Williams K.H."/>
            <person name="Hubbard S.S."/>
            <person name="Banfield J.F."/>
        </authorList>
    </citation>
    <scope>NUCLEOTIDE SEQUENCE [LARGE SCALE GENOMIC DNA]</scope>
</reference>
<dbReference type="STRING" id="1802694.A2918_03290"/>
<dbReference type="InterPro" id="IPR020022">
    <property type="entry name" value="N-acetyl_sugar_amidoTrfase"/>
</dbReference>
<dbReference type="NCBIfam" id="TIGR03573">
    <property type="entry name" value="WbuX"/>
    <property type="match status" value="1"/>
</dbReference>
<accession>A0A1F8G9W6</accession>
<proteinExistence type="predicted"/>
<dbReference type="Proteomes" id="UP000178227">
    <property type="component" value="Unassembled WGS sequence"/>
</dbReference>
<name>A0A1F8G9W6_9BACT</name>
<dbReference type="EMBL" id="MGKI01000014">
    <property type="protein sequence ID" value="OGN22157.1"/>
    <property type="molecule type" value="Genomic_DNA"/>
</dbReference>
<protein>
    <submittedName>
        <fullName evidence="1">LPS biosynthesis protein</fullName>
    </submittedName>
</protein>
<dbReference type="InterPro" id="IPR014729">
    <property type="entry name" value="Rossmann-like_a/b/a_fold"/>
</dbReference>
<dbReference type="Gene3D" id="3.40.50.620">
    <property type="entry name" value="HUPs"/>
    <property type="match status" value="1"/>
</dbReference>